<sequence>MQTINATVVRNNFSYYIDTVVREKPIAIKRNRDVLLFLSEQMVKDLVKDLRFQAEITNEDGINVGTIIGFDLVVEAESEQEVIQKLAEELLDYAQDYMNDFKLYYNAPNRKSHHPYVLKVLLASTIEEIIGFIDAKVVRT</sequence>
<gene>
    <name evidence="2" type="ORF">ASZ90_017318</name>
</gene>
<dbReference type="InterPro" id="IPR035424">
    <property type="entry name" value="Antitoxin_RelB"/>
</dbReference>
<protein>
    <submittedName>
        <fullName evidence="2">Exoribonuclease r</fullName>
    </submittedName>
</protein>
<evidence type="ECO:0000313" key="2">
    <source>
        <dbReference type="EMBL" id="KUG05245.1"/>
    </source>
</evidence>
<comment type="caution">
    <text evidence="2">The sequence shown here is derived from an EMBL/GenBank/DDBJ whole genome shotgun (WGS) entry which is preliminary data.</text>
</comment>
<dbReference type="AlphaFoldDB" id="A0A0W8E9Q7"/>
<dbReference type="Pfam" id="PF12910">
    <property type="entry name" value="PHD_like"/>
    <property type="match status" value="1"/>
</dbReference>
<reference evidence="2" key="1">
    <citation type="journal article" date="2015" name="Proc. Natl. Acad. Sci. U.S.A.">
        <title>Networks of energetic and metabolic interactions define dynamics in microbial communities.</title>
        <authorList>
            <person name="Embree M."/>
            <person name="Liu J.K."/>
            <person name="Al-Bassam M.M."/>
            <person name="Zengler K."/>
        </authorList>
    </citation>
    <scope>NUCLEOTIDE SEQUENCE</scope>
</reference>
<dbReference type="EMBL" id="LNQE01001822">
    <property type="protein sequence ID" value="KUG05245.1"/>
    <property type="molecule type" value="Genomic_DNA"/>
</dbReference>
<dbReference type="Gene3D" id="3.40.1620.10">
    <property type="entry name" value="YefM-like domain"/>
    <property type="match status" value="1"/>
</dbReference>
<proteinExistence type="inferred from homology"/>
<organism evidence="2">
    <name type="scientific">hydrocarbon metagenome</name>
    <dbReference type="NCBI Taxonomy" id="938273"/>
    <lineage>
        <taxon>unclassified sequences</taxon>
        <taxon>metagenomes</taxon>
        <taxon>ecological metagenomes</taxon>
    </lineage>
</organism>
<dbReference type="Gene3D" id="3.30.160.620">
    <property type="match status" value="1"/>
</dbReference>
<comment type="similarity">
    <text evidence="1">Belongs to the phD/YefM antitoxin family.</text>
</comment>
<dbReference type="InterPro" id="IPR036165">
    <property type="entry name" value="YefM-like_sf"/>
</dbReference>
<evidence type="ECO:0000256" key="1">
    <source>
        <dbReference type="ARBA" id="ARBA00009981"/>
    </source>
</evidence>
<name>A0A0W8E9Q7_9ZZZZ</name>
<dbReference type="SUPFAM" id="SSF143120">
    <property type="entry name" value="YefM-like"/>
    <property type="match status" value="1"/>
</dbReference>
<accession>A0A0W8E9Q7</accession>